<feature type="region of interest" description="Disordered" evidence="5">
    <location>
        <begin position="535"/>
        <end position="569"/>
    </location>
</feature>
<feature type="region of interest" description="Disordered" evidence="5">
    <location>
        <begin position="656"/>
        <end position="733"/>
    </location>
</feature>
<name>A0A6A5ZDX1_9PLEO</name>
<dbReference type="OrthoDB" id="5431456at2759"/>
<feature type="compositionally biased region" description="Low complexity" evidence="5">
    <location>
        <begin position="842"/>
        <end position="862"/>
    </location>
</feature>
<sequence length="1364" mass="150487">MTDPLGERPSRTEGSARPSKKLKPSSVAKVHGKPSRDTSAGQHNPYLRSRQGRDDSDVGLQTSPPQQEPTGFWKGFPITAPKTTSSKAFGSPVPESDAGTKDAKESGLNRKARTPPPISPPSLKRWRSGDVSNSSYDDDQGLHHSAASRSKNTLLQRHRDSTLSSADRRVGHGLLQPEHGLGLSSSRLGHGIGQEDDSNSVAGSSASSARSSKCSICLKSSEKQYDRLKKCSLCHRLYHEACRRPSLIEGTDPELWICFKCEPRRKPAQRPPLGPSNRPSQALNRSDARKKFSYGDPAIPSPLVVKEGRSSLPPDEKSRSLQSLDALFTRVEANSLREAMSEEYPIRPPLKVTIPYENSNDQQITKGSSHLVHRSNSRLDVLDKHDVNSSIPTQATYDSASKKSKGRSNALARDASTSDQLDEDGLDKLIFDVSASATAMREHEVSGASTVQSRQNLISYTIVQGPDRVPTGRSPASLSRNISVDQRPSPIGDQSGTTTGRWCSSCQKTRIWARQGEKVICRGCKSRRASIQNDETVTTIPETPQSMPVSPVQSNSRPGTASSQNPSATTPSAIFFKAAVLGSKAKIRSKELPATAVRTSLNRSLSPANKQLPPIGEEYVAQGQEQLAQVLGGDRPPILLDFDGDTSVADAYCPSAADTVGDEQPAQGSQDSLFDGTPPDYADVGSPPQDTLDPEPEAKLGLANSPGADATMSRRKSAPNFRRTSQRRPLTLSSRIGKSKRAFSCRELFALALLASDGVPQSSKQVKAWISETFPERYRMEDTGWQNSISAIPYNPDFKDDLRKQRRTSHKAYHWDFATSEIRNEWAARFPEFDSQRHILSAQPPAKATPSASSAVASPQQVKVKKRGSAWPGARSTTGDTPNVRKESNSDRPALATSPGEDRPSTSDAESQPNPKPRDDLQLVQQSLSRLQGLVQQESSFDELRQATHFLMDCIEAAERKTSQQERLASPDEIFMPFESKRPLQMKPGSGVRYNSRFLLAYPEYIMPSIDFMTQAQIEEKKEEIQKRPSRKATFGKRLAFARSQRDNVHDGMSGSFQARYAALKAEESRQKNVDQDQDHNQDVREADDVQDELRKAFNIPKDPVPALREGKLIFRSRSAAANDRSQPTSAQQEARALQEGDDMLIDTTYNNGESSAVNNNRGASSRRPIVAETISRLDTWNRDTSDDQERLDRELALQLQREGVDTLVDTTYNNGESSAKSDKHGSSSRSRSVSQKKCMSKVDADQVLMTNLRADWAGEASVFEDLKPNAERIASVLPESTTLMRYYALLLAKGDYVCTLTILKDRRVQESFKNFYQVCESITLEPHCNLATNLVLRDEVARIFEDCCPAGFQRLSDHHLFKK</sequence>
<feature type="region of interest" description="Disordered" evidence="5">
    <location>
        <begin position="465"/>
        <end position="500"/>
    </location>
</feature>
<feature type="compositionally biased region" description="Polar residues" evidence="5">
    <location>
        <begin position="59"/>
        <end position="69"/>
    </location>
</feature>
<keyword evidence="2 4" id="KW-0863">Zinc-finger</keyword>
<keyword evidence="3" id="KW-0862">Zinc</keyword>
<dbReference type="InterPro" id="IPR013083">
    <property type="entry name" value="Znf_RING/FYVE/PHD"/>
</dbReference>
<evidence type="ECO:0000256" key="4">
    <source>
        <dbReference type="PROSITE-ProRule" id="PRU00146"/>
    </source>
</evidence>
<dbReference type="SUPFAM" id="SSF57903">
    <property type="entry name" value="FYVE/PHD zinc finger"/>
    <property type="match status" value="1"/>
</dbReference>
<keyword evidence="8" id="KW-1185">Reference proteome</keyword>
<proteinExistence type="predicted"/>
<keyword evidence="1" id="KW-0479">Metal-binding</keyword>
<evidence type="ECO:0000256" key="5">
    <source>
        <dbReference type="SAM" id="MobiDB-lite"/>
    </source>
</evidence>
<evidence type="ECO:0000259" key="6">
    <source>
        <dbReference type="PROSITE" id="PS50016"/>
    </source>
</evidence>
<feature type="compositionally biased region" description="Basic and acidic residues" evidence="5">
    <location>
        <begin position="98"/>
        <end position="108"/>
    </location>
</feature>
<feature type="compositionally biased region" description="Polar residues" evidence="5">
    <location>
        <begin position="1148"/>
        <end position="1164"/>
    </location>
</feature>
<protein>
    <recommendedName>
        <fullName evidence="6">PHD-type domain-containing protein</fullName>
    </recommendedName>
</protein>
<feature type="compositionally biased region" description="Basic and acidic residues" evidence="5">
    <location>
        <begin position="306"/>
        <end position="319"/>
    </location>
</feature>
<organism evidence="7 8">
    <name type="scientific">Lophiotrema nucula</name>
    <dbReference type="NCBI Taxonomy" id="690887"/>
    <lineage>
        <taxon>Eukaryota</taxon>
        <taxon>Fungi</taxon>
        <taxon>Dikarya</taxon>
        <taxon>Ascomycota</taxon>
        <taxon>Pezizomycotina</taxon>
        <taxon>Dothideomycetes</taxon>
        <taxon>Pleosporomycetidae</taxon>
        <taxon>Pleosporales</taxon>
        <taxon>Lophiotremataceae</taxon>
        <taxon>Lophiotrema</taxon>
    </lineage>
</organism>
<feature type="region of interest" description="Disordered" evidence="5">
    <location>
        <begin position="1148"/>
        <end position="1169"/>
    </location>
</feature>
<gene>
    <name evidence="7" type="ORF">BDV96DRAFT_570644</name>
</gene>
<evidence type="ECO:0000256" key="2">
    <source>
        <dbReference type="ARBA" id="ARBA00022771"/>
    </source>
</evidence>
<dbReference type="InterPro" id="IPR011011">
    <property type="entry name" value="Znf_FYVE_PHD"/>
</dbReference>
<evidence type="ECO:0000256" key="3">
    <source>
        <dbReference type="ARBA" id="ARBA00022833"/>
    </source>
</evidence>
<feature type="compositionally biased region" description="Polar residues" evidence="5">
    <location>
        <begin position="474"/>
        <end position="500"/>
    </location>
</feature>
<feature type="region of interest" description="Disordered" evidence="5">
    <location>
        <begin position="1212"/>
        <end position="1239"/>
    </location>
</feature>
<dbReference type="InterPro" id="IPR001965">
    <property type="entry name" value="Znf_PHD"/>
</dbReference>
<dbReference type="EMBL" id="ML977318">
    <property type="protein sequence ID" value="KAF2117662.1"/>
    <property type="molecule type" value="Genomic_DNA"/>
</dbReference>
<dbReference type="Proteomes" id="UP000799770">
    <property type="component" value="Unassembled WGS sequence"/>
</dbReference>
<dbReference type="SMART" id="SM00249">
    <property type="entry name" value="PHD"/>
    <property type="match status" value="1"/>
</dbReference>
<feature type="compositionally biased region" description="Polar residues" evidence="5">
    <location>
        <begin position="388"/>
        <end position="399"/>
    </location>
</feature>
<feature type="domain" description="PHD-type" evidence="6">
    <location>
        <begin position="211"/>
        <end position="264"/>
    </location>
</feature>
<accession>A0A6A5ZDX1</accession>
<feature type="compositionally biased region" description="Low complexity" evidence="5">
    <location>
        <begin position="1228"/>
        <end position="1238"/>
    </location>
</feature>
<reference evidence="7" key="1">
    <citation type="journal article" date="2020" name="Stud. Mycol.">
        <title>101 Dothideomycetes genomes: a test case for predicting lifestyles and emergence of pathogens.</title>
        <authorList>
            <person name="Haridas S."/>
            <person name="Albert R."/>
            <person name="Binder M."/>
            <person name="Bloem J."/>
            <person name="Labutti K."/>
            <person name="Salamov A."/>
            <person name="Andreopoulos B."/>
            <person name="Baker S."/>
            <person name="Barry K."/>
            <person name="Bills G."/>
            <person name="Bluhm B."/>
            <person name="Cannon C."/>
            <person name="Castanera R."/>
            <person name="Culley D."/>
            <person name="Daum C."/>
            <person name="Ezra D."/>
            <person name="Gonzalez J."/>
            <person name="Henrissat B."/>
            <person name="Kuo A."/>
            <person name="Liang C."/>
            <person name="Lipzen A."/>
            <person name="Lutzoni F."/>
            <person name="Magnuson J."/>
            <person name="Mondo S."/>
            <person name="Nolan M."/>
            <person name="Ohm R."/>
            <person name="Pangilinan J."/>
            <person name="Park H.-J."/>
            <person name="Ramirez L."/>
            <person name="Alfaro M."/>
            <person name="Sun H."/>
            <person name="Tritt A."/>
            <person name="Yoshinaga Y."/>
            <person name="Zwiers L.-H."/>
            <person name="Turgeon B."/>
            <person name="Goodwin S."/>
            <person name="Spatafora J."/>
            <person name="Crous P."/>
            <person name="Grigoriev I."/>
        </authorList>
    </citation>
    <scope>NUCLEOTIDE SEQUENCE</scope>
    <source>
        <strain evidence="7">CBS 627.86</strain>
    </source>
</reference>
<dbReference type="CDD" id="cd15489">
    <property type="entry name" value="PHD_SF"/>
    <property type="match status" value="1"/>
</dbReference>
<evidence type="ECO:0000256" key="1">
    <source>
        <dbReference type="ARBA" id="ARBA00022723"/>
    </source>
</evidence>
<feature type="region of interest" description="Disordered" evidence="5">
    <location>
        <begin position="379"/>
        <end position="419"/>
    </location>
</feature>
<feature type="compositionally biased region" description="Basic and acidic residues" evidence="5">
    <location>
        <begin position="157"/>
        <end position="170"/>
    </location>
</feature>
<feature type="region of interest" description="Disordered" evidence="5">
    <location>
        <begin position="1068"/>
        <end position="1089"/>
    </location>
</feature>
<dbReference type="PROSITE" id="PS50016">
    <property type="entry name" value="ZF_PHD_2"/>
    <property type="match status" value="1"/>
</dbReference>
<evidence type="ECO:0000313" key="8">
    <source>
        <dbReference type="Proteomes" id="UP000799770"/>
    </source>
</evidence>
<feature type="region of interest" description="Disordered" evidence="5">
    <location>
        <begin position="266"/>
        <end position="319"/>
    </location>
</feature>
<evidence type="ECO:0000313" key="7">
    <source>
        <dbReference type="EMBL" id="KAF2117662.1"/>
    </source>
</evidence>
<dbReference type="Gene3D" id="3.30.40.10">
    <property type="entry name" value="Zinc/RING finger domain, C3HC4 (zinc finger)"/>
    <property type="match status" value="1"/>
</dbReference>
<feature type="region of interest" description="Disordered" evidence="5">
    <location>
        <begin position="1"/>
        <end position="207"/>
    </location>
</feature>
<feature type="compositionally biased region" description="Basic and acidic residues" evidence="5">
    <location>
        <begin position="1"/>
        <end position="11"/>
    </location>
</feature>
<feature type="compositionally biased region" description="Low complexity" evidence="5">
    <location>
        <begin position="180"/>
        <end position="189"/>
    </location>
</feature>
<dbReference type="GO" id="GO:0008270">
    <property type="term" value="F:zinc ion binding"/>
    <property type="evidence" value="ECO:0007669"/>
    <property type="project" value="UniProtKB-KW"/>
</dbReference>
<dbReference type="InterPro" id="IPR019787">
    <property type="entry name" value="Znf_PHD-finger"/>
</dbReference>
<feature type="region of interest" description="Disordered" evidence="5">
    <location>
        <begin position="842"/>
        <end position="919"/>
    </location>
</feature>